<gene>
    <name evidence="19" type="ORF">NAV_LOCUS1150</name>
</gene>
<dbReference type="InterPro" id="IPR000571">
    <property type="entry name" value="Znf_CCCH"/>
</dbReference>
<comment type="similarity">
    <text evidence="3">Belongs to the pyrimidine 5'-nucleotidase family.</text>
</comment>
<dbReference type="GO" id="GO:0005737">
    <property type="term" value="C:cytoplasm"/>
    <property type="evidence" value="ECO:0007669"/>
    <property type="project" value="InterPro"/>
</dbReference>
<dbReference type="SFLD" id="SFLDS00003">
    <property type="entry name" value="Haloacid_Dehalogenase"/>
    <property type="match status" value="1"/>
</dbReference>
<dbReference type="GO" id="GO:0000398">
    <property type="term" value="P:mRNA splicing, via spliceosome"/>
    <property type="evidence" value="ECO:0007669"/>
    <property type="project" value="InterPro"/>
</dbReference>
<dbReference type="GO" id="GO:0008270">
    <property type="term" value="F:zinc ion binding"/>
    <property type="evidence" value="ECO:0007669"/>
    <property type="project" value="UniProtKB-KW"/>
</dbReference>
<dbReference type="EMBL" id="UPTC01000090">
    <property type="protein sequence ID" value="VBB26320.1"/>
    <property type="molecule type" value="Genomic_DNA"/>
</dbReference>
<dbReference type="Proteomes" id="UP000276991">
    <property type="component" value="Unassembled WGS sequence"/>
</dbReference>
<evidence type="ECO:0000256" key="6">
    <source>
        <dbReference type="ARBA" id="ARBA00022723"/>
    </source>
</evidence>
<dbReference type="PANTHER" id="PTHR12620">
    <property type="entry name" value="U2 SNRNP AUXILIARY FACTOR, SMALL SUBUNIT"/>
    <property type="match status" value="1"/>
</dbReference>
<feature type="domain" description="C3H1-type" evidence="18">
    <location>
        <begin position="206"/>
        <end position="233"/>
    </location>
</feature>
<evidence type="ECO:0000256" key="8">
    <source>
        <dbReference type="ARBA" id="ARBA00022771"/>
    </source>
</evidence>
<proteinExistence type="inferred from homology"/>
<evidence type="ECO:0000256" key="11">
    <source>
        <dbReference type="ARBA" id="ARBA00023080"/>
    </source>
</evidence>
<dbReference type="STRING" id="6277.A0A498RZJ1"/>
<keyword evidence="10 15" id="KW-0694">RNA-binding</keyword>
<keyword evidence="13" id="KW-0508">mRNA splicing</keyword>
<dbReference type="PROSITE" id="PS50103">
    <property type="entry name" value="ZF_C3H1"/>
    <property type="match status" value="2"/>
</dbReference>
<dbReference type="SUPFAM" id="SSF56784">
    <property type="entry name" value="HAD-like"/>
    <property type="match status" value="1"/>
</dbReference>
<keyword evidence="6 16" id="KW-0479">Metal-binding</keyword>
<dbReference type="InterPro" id="IPR003954">
    <property type="entry name" value="RRM_euk-type"/>
</dbReference>
<evidence type="ECO:0000256" key="15">
    <source>
        <dbReference type="PROSITE-ProRule" id="PRU00176"/>
    </source>
</evidence>
<dbReference type="InterPro" id="IPR035979">
    <property type="entry name" value="RBD_domain_sf"/>
</dbReference>
<dbReference type="EC" id="3.1.3.5" evidence="4"/>
<dbReference type="GO" id="GO:0009117">
    <property type="term" value="P:nucleotide metabolic process"/>
    <property type="evidence" value="ECO:0007669"/>
    <property type="project" value="UniProtKB-KW"/>
</dbReference>
<evidence type="ECO:0000256" key="4">
    <source>
        <dbReference type="ARBA" id="ARBA00012643"/>
    </source>
</evidence>
<evidence type="ECO:0000256" key="5">
    <source>
        <dbReference type="ARBA" id="ARBA00022664"/>
    </source>
</evidence>
<evidence type="ECO:0000256" key="2">
    <source>
        <dbReference type="ARBA" id="ARBA00004123"/>
    </source>
</evidence>
<dbReference type="PROSITE" id="PS50102">
    <property type="entry name" value="RRM"/>
    <property type="match status" value="1"/>
</dbReference>
<feature type="zinc finger region" description="C3H1-type" evidence="16">
    <location>
        <begin position="206"/>
        <end position="233"/>
    </location>
</feature>
<evidence type="ECO:0000256" key="13">
    <source>
        <dbReference type="ARBA" id="ARBA00023187"/>
    </source>
</evidence>
<comment type="subcellular location">
    <subcellularLocation>
        <location evidence="2">Nucleus</location>
    </subcellularLocation>
</comment>
<dbReference type="SMART" id="SM00356">
    <property type="entry name" value="ZnF_C3H1"/>
    <property type="match status" value="2"/>
</dbReference>
<dbReference type="SFLD" id="SFLDG01128">
    <property type="entry name" value="C1.4:_5'-Nucleotidase_Like"/>
    <property type="match status" value="1"/>
</dbReference>
<keyword evidence="14" id="KW-0539">Nucleus</keyword>
<evidence type="ECO:0000256" key="10">
    <source>
        <dbReference type="ARBA" id="ARBA00022884"/>
    </source>
</evidence>
<comment type="catalytic activity">
    <reaction evidence="1">
        <text>a ribonucleoside 5'-phosphate + H2O = a ribonucleoside + phosphate</text>
        <dbReference type="Rhea" id="RHEA:12484"/>
        <dbReference type="ChEBI" id="CHEBI:15377"/>
        <dbReference type="ChEBI" id="CHEBI:18254"/>
        <dbReference type="ChEBI" id="CHEBI:43474"/>
        <dbReference type="ChEBI" id="CHEBI:58043"/>
        <dbReference type="EC" id="3.1.3.5"/>
    </reaction>
</comment>
<name>A0A498RZJ1_ACAVI</name>
<sequence>MLREKALSSANSCTVRPHLKHLLVHDPSHIRRPRLSSFIHFHGPSKYWSGFVVIDFSLAEHEPEDQPVIDRVNCSFYFKIGACRHGDKCSRTHIMPSFSQTVLLKNLYHNPMIDTRQADAFAKVGQMNEQEQQYFEEFFEEIFVELEDKFGPIDEMNVCDNIGEHMIGNVYVKFENEEDADKCVKGLENRWFNGSPVYAELSPVTDFREACCRQYELGGCNKGAFCNFMHLKQISRDLRRKLYGSRAEYRGGGYYGGGNWHEGRGGDYGSYSRRSGGYGGGSGRRRRQAIFFGMDILRNHSKVRIGNYDSFEQKIKHFMDGGPDNFMIVADFDYTLTTSTTRTGDRADITYDVFAKPASNKSPSYSHLFKALNDKYSPIETNLFLSDKEKSLAMLEWWNKANDLIISAGFRQNELLDFVKQSTMRLRSNGALYLDELERLKIPVIIFSAGISNVIEASLLFELGRIPRNVHIVSNTMYFNEVGVGYKFSEPVIHSFAKNGSLLEKCLESLQDLKLKNQIILLGDSLGDLYMLDGCSLSSERDKTILKIGFLNKNIDVLLDSYVKNFDMVIVSDQTMDILRHLNHVLFAVS</sequence>
<feature type="zinc finger region" description="C3H1-type" evidence="16">
    <location>
        <begin position="69"/>
        <end position="96"/>
    </location>
</feature>
<organism evidence="19 20">
    <name type="scientific">Acanthocheilonema viteae</name>
    <name type="common">Filarial nematode worm</name>
    <name type="synonym">Dipetalonema viteae</name>
    <dbReference type="NCBI Taxonomy" id="6277"/>
    <lineage>
        <taxon>Eukaryota</taxon>
        <taxon>Metazoa</taxon>
        <taxon>Ecdysozoa</taxon>
        <taxon>Nematoda</taxon>
        <taxon>Chromadorea</taxon>
        <taxon>Rhabditida</taxon>
        <taxon>Spirurina</taxon>
        <taxon>Spiruromorpha</taxon>
        <taxon>Filarioidea</taxon>
        <taxon>Onchocercidae</taxon>
        <taxon>Acanthocheilonema</taxon>
    </lineage>
</organism>
<dbReference type="InterPro" id="IPR006434">
    <property type="entry name" value="Pyrimidine_nucleotidase_eu"/>
</dbReference>
<evidence type="ECO:0000256" key="12">
    <source>
        <dbReference type="ARBA" id="ARBA00023125"/>
    </source>
</evidence>
<keyword evidence="5" id="KW-0507">mRNA processing</keyword>
<dbReference type="GO" id="GO:0003723">
    <property type="term" value="F:RNA binding"/>
    <property type="evidence" value="ECO:0007669"/>
    <property type="project" value="UniProtKB-UniRule"/>
</dbReference>
<evidence type="ECO:0000256" key="9">
    <source>
        <dbReference type="ARBA" id="ARBA00022833"/>
    </source>
</evidence>
<dbReference type="Gene3D" id="3.40.50.1000">
    <property type="entry name" value="HAD superfamily/HAD-like"/>
    <property type="match status" value="1"/>
</dbReference>
<dbReference type="OrthoDB" id="10014216at2759"/>
<dbReference type="AlphaFoldDB" id="A0A498RZJ1"/>
<dbReference type="FunFam" id="3.30.70.330:FF:000122">
    <property type="entry name" value="Splicing factor U2AF small subunit"/>
    <property type="match status" value="1"/>
</dbReference>
<dbReference type="GO" id="GO:0089701">
    <property type="term" value="C:U2AF complex"/>
    <property type="evidence" value="ECO:0007669"/>
    <property type="project" value="InterPro"/>
</dbReference>
<dbReference type="Pfam" id="PF05822">
    <property type="entry name" value="UMPH-1"/>
    <property type="match status" value="1"/>
</dbReference>
<evidence type="ECO:0000256" key="7">
    <source>
        <dbReference type="ARBA" id="ARBA00022737"/>
    </source>
</evidence>
<keyword evidence="20" id="KW-1185">Reference proteome</keyword>
<reference evidence="19 20" key="1">
    <citation type="submission" date="2018-08" db="EMBL/GenBank/DDBJ databases">
        <authorList>
            <person name="Laetsch R D."/>
            <person name="Stevens L."/>
            <person name="Kumar S."/>
            <person name="Blaxter L. M."/>
        </authorList>
    </citation>
    <scope>NUCLEOTIDE SEQUENCE [LARGE SCALE GENOMIC DNA]</scope>
</reference>
<dbReference type="SUPFAM" id="SSF54928">
    <property type="entry name" value="RNA-binding domain, RBD"/>
    <property type="match status" value="1"/>
</dbReference>
<dbReference type="SMART" id="SM00361">
    <property type="entry name" value="RRM_1"/>
    <property type="match status" value="1"/>
</dbReference>
<evidence type="ECO:0000256" key="16">
    <source>
        <dbReference type="PROSITE-ProRule" id="PRU00723"/>
    </source>
</evidence>
<keyword evidence="11" id="KW-0546">Nucleotide metabolism</keyword>
<dbReference type="Pfam" id="PF00642">
    <property type="entry name" value="zf-CCCH"/>
    <property type="match status" value="1"/>
</dbReference>
<evidence type="ECO:0000259" key="18">
    <source>
        <dbReference type="PROSITE" id="PS50103"/>
    </source>
</evidence>
<protein>
    <recommendedName>
        <fullName evidence="4">5'-nucleotidase</fullName>
        <ecNumber evidence="4">3.1.3.5</ecNumber>
    </recommendedName>
</protein>
<dbReference type="GO" id="GO:0008253">
    <property type="term" value="F:5'-nucleotidase activity"/>
    <property type="evidence" value="ECO:0007669"/>
    <property type="project" value="UniProtKB-EC"/>
</dbReference>
<evidence type="ECO:0000313" key="19">
    <source>
        <dbReference type="EMBL" id="VBB26320.1"/>
    </source>
</evidence>
<dbReference type="InterPro" id="IPR000504">
    <property type="entry name" value="RRM_dom"/>
</dbReference>
<evidence type="ECO:0000259" key="17">
    <source>
        <dbReference type="PROSITE" id="PS50102"/>
    </source>
</evidence>
<keyword evidence="8 16" id="KW-0863">Zinc-finger</keyword>
<feature type="domain" description="C3H1-type" evidence="18">
    <location>
        <begin position="69"/>
        <end position="96"/>
    </location>
</feature>
<evidence type="ECO:0000313" key="20">
    <source>
        <dbReference type="Proteomes" id="UP000276991"/>
    </source>
</evidence>
<dbReference type="Gene3D" id="1.10.150.340">
    <property type="entry name" value="Pyrimidine 5'-nucleotidase (UMPH-1), N-terminal domain"/>
    <property type="match status" value="1"/>
</dbReference>
<dbReference type="InterPro" id="IPR036412">
    <property type="entry name" value="HAD-like_sf"/>
</dbReference>
<dbReference type="GO" id="GO:0000287">
    <property type="term" value="F:magnesium ion binding"/>
    <property type="evidence" value="ECO:0007669"/>
    <property type="project" value="InterPro"/>
</dbReference>
<feature type="domain" description="RRM" evidence="17">
    <location>
        <begin position="120"/>
        <end position="204"/>
    </location>
</feature>
<dbReference type="InterPro" id="IPR012677">
    <property type="entry name" value="Nucleotide-bd_a/b_plait_sf"/>
</dbReference>
<evidence type="ECO:0000256" key="3">
    <source>
        <dbReference type="ARBA" id="ARBA00008389"/>
    </source>
</evidence>
<keyword evidence="9 16" id="KW-0862">Zinc</keyword>
<evidence type="ECO:0000256" key="1">
    <source>
        <dbReference type="ARBA" id="ARBA00000815"/>
    </source>
</evidence>
<dbReference type="GO" id="GO:0003677">
    <property type="term" value="F:DNA binding"/>
    <property type="evidence" value="ECO:0007669"/>
    <property type="project" value="UniProtKB-KW"/>
</dbReference>
<dbReference type="Pfam" id="PF00076">
    <property type="entry name" value="RRM_1"/>
    <property type="match status" value="1"/>
</dbReference>
<keyword evidence="12" id="KW-0238">DNA-binding</keyword>
<dbReference type="InterPro" id="IPR023214">
    <property type="entry name" value="HAD_sf"/>
</dbReference>
<keyword evidence="7" id="KW-0677">Repeat</keyword>
<evidence type="ECO:0000256" key="14">
    <source>
        <dbReference type="ARBA" id="ARBA00023242"/>
    </source>
</evidence>
<dbReference type="Gene3D" id="3.30.70.330">
    <property type="match status" value="1"/>
</dbReference>
<accession>A0A498RZJ1</accession>
<dbReference type="InterPro" id="IPR009145">
    <property type="entry name" value="U2AF_small"/>
</dbReference>
<dbReference type="PRINTS" id="PR01848">
    <property type="entry name" value="U2AUXFACTOR"/>
</dbReference>